<accession>I3CK51</accession>
<feature type="transmembrane region" description="Helical" evidence="1">
    <location>
        <begin position="205"/>
        <end position="231"/>
    </location>
</feature>
<evidence type="ECO:0000256" key="1">
    <source>
        <dbReference type="SAM" id="Phobius"/>
    </source>
</evidence>
<protein>
    <submittedName>
        <fullName evidence="2">Putative iron-regulated membrane protein</fullName>
    </submittedName>
</protein>
<reference evidence="2 3" key="1">
    <citation type="submission" date="2011-11" db="EMBL/GenBank/DDBJ databases">
        <title>Improved High-Quality Draft sequence of Beggiatoa alba B18lD.</title>
        <authorList>
            <consortium name="US DOE Joint Genome Institute"/>
            <person name="Lucas S."/>
            <person name="Han J."/>
            <person name="Lapidus A."/>
            <person name="Cheng J.-F."/>
            <person name="Goodwin L."/>
            <person name="Pitluck S."/>
            <person name="Peters L."/>
            <person name="Mikhailova N."/>
            <person name="Held B."/>
            <person name="Detter J.C."/>
            <person name="Han C."/>
            <person name="Tapia R."/>
            <person name="Land M."/>
            <person name="Hauser L."/>
            <person name="Kyrpides N."/>
            <person name="Ivanova N."/>
            <person name="Pagani I."/>
            <person name="Samuel K."/>
            <person name="Teske A."/>
            <person name="Mueller J."/>
            <person name="Woyke T."/>
        </authorList>
    </citation>
    <scope>NUCLEOTIDE SEQUENCE [LARGE SCALE GENOMIC DNA]</scope>
    <source>
        <strain evidence="2 3">B18LD</strain>
    </source>
</reference>
<dbReference type="eggNOG" id="COG3182">
    <property type="taxonomic scope" value="Bacteria"/>
</dbReference>
<dbReference type="PANTHER" id="PTHR34219">
    <property type="entry name" value="IRON-REGULATED INNER MEMBRANE PROTEIN-RELATED"/>
    <property type="match status" value="1"/>
</dbReference>
<organism evidence="2 3">
    <name type="scientific">Beggiatoa alba B18LD</name>
    <dbReference type="NCBI Taxonomy" id="395493"/>
    <lineage>
        <taxon>Bacteria</taxon>
        <taxon>Pseudomonadati</taxon>
        <taxon>Pseudomonadota</taxon>
        <taxon>Gammaproteobacteria</taxon>
        <taxon>Thiotrichales</taxon>
        <taxon>Thiotrichaceae</taxon>
        <taxon>Beggiatoa</taxon>
    </lineage>
</organism>
<dbReference type="HOGENOM" id="CLU_686367_0_0_6"/>
<dbReference type="STRING" id="395493.BegalDRAFT_3169"/>
<dbReference type="RefSeq" id="WP_002691667.1">
    <property type="nucleotide sequence ID" value="NZ_JH600070.1"/>
</dbReference>
<keyword evidence="1" id="KW-0472">Membrane</keyword>
<name>I3CK51_9GAMM</name>
<keyword evidence="1" id="KW-1133">Transmembrane helix</keyword>
<proteinExistence type="predicted"/>
<dbReference type="EMBL" id="JH600070">
    <property type="protein sequence ID" value="EIJ43994.1"/>
    <property type="molecule type" value="Genomic_DNA"/>
</dbReference>
<sequence length="401" mass="45657">MMLLKNIQLKLPSPRRALVYLHSWLGAIIFAFLLLITITGLIITFSGDLIGWEYPELVTATPSTAPLSPDLEALISVAQQGYGEDFDLKGLMMPHSRLQIDAATFFGKPVNLPDIETMLLAVDPYQHRYLRAINLDESWTVMLIHLHGELLAGHFGELVVAVIGLLTLALLVTGIYLWLPQTHKTARAIKNKATRFRWSKNPHTFSFYVHSFLGLWGILFVMTWVLTGVYWSQPQWFKFLLPDLPRKPPVEMLSQLQQNCGVEIKPNQALKVAQQAFPDRQLARLMLPTAKDYYYSFAFKGDADSNRYIGNAFAWVSSRCEHRVYSQLFGDKIGLEKLSSLMISWHSGRFFGVGQIPIVLFAGFILALITLTGIVLWYYRHARHLKSLWHGITRLTVKRLS</sequence>
<dbReference type="InterPro" id="IPR005625">
    <property type="entry name" value="PepSY-ass_TM"/>
</dbReference>
<gene>
    <name evidence="2" type="ORF">BegalDRAFT_3169</name>
</gene>
<evidence type="ECO:0000313" key="2">
    <source>
        <dbReference type="EMBL" id="EIJ43994.1"/>
    </source>
</evidence>
<dbReference type="OrthoDB" id="9791166at2"/>
<dbReference type="Pfam" id="PF03929">
    <property type="entry name" value="PepSY_TM"/>
    <property type="match status" value="1"/>
</dbReference>
<evidence type="ECO:0000313" key="3">
    <source>
        <dbReference type="Proteomes" id="UP000005744"/>
    </source>
</evidence>
<keyword evidence="1" id="KW-0812">Transmembrane</keyword>
<dbReference type="AlphaFoldDB" id="I3CK51"/>
<feature type="transmembrane region" description="Helical" evidence="1">
    <location>
        <begin position="158"/>
        <end position="179"/>
    </location>
</feature>
<feature type="transmembrane region" description="Helical" evidence="1">
    <location>
        <begin position="21"/>
        <end position="45"/>
    </location>
</feature>
<feature type="transmembrane region" description="Helical" evidence="1">
    <location>
        <begin position="356"/>
        <end position="379"/>
    </location>
</feature>
<keyword evidence="3" id="KW-1185">Reference proteome</keyword>
<dbReference type="Proteomes" id="UP000005744">
    <property type="component" value="Unassembled WGS sequence"/>
</dbReference>